<dbReference type="PANTHER" id="PTHR34387:SF1">
    <property type="entry name" value="PERIPLASMIC IMMUNOGENIC PROTEIN"/>
    <property type="match status" value="1"/>
</dbReference>
<feature type="chain" id="PRO_5002038869" description="Outer membrane protein" evidence="1">
    <location>
        <begin position="28"/>
        <end position="239"/>
    </location>
</feature>
<evidence type="ECO:0008006" key="4">
    <source>
        <dbReference type="Google" id="ProtNLM"/>
    </source>
</evidence>
<keyword evidence="1" id="KW-0732">Signal</keyword>
<feature type="signal peptide" evidence="1">
    <location>
        <begin position="1"/>
        <end position="27"/>
    </location>
</feature>
<evidence type="ECO:0000313" key="3">
    <source>
        <dbReference type="Proteomes" id="UP000031643"/>
    </source>
</evidence>
<dbReference type="Gene3D" id="3.30.70.2970">
    <property type="entry name" value="Protein of unknown function (DUF541), domain 2"/>
    <property type="match status" value="1"/>
</dbReference>
<evidence type="ECO:0000256" key="1">
    <source>
        <dbReference type="SAM" id="SignalP"/>
    </source>
</evidence>
<organism evidence="2 3">
    <name type="scientific">Methyloceanibacter caenitepidi</name>
    <dbReference type="NCBI Taxonomy" id="1384459"/>
    <lineage>
        <taxon>Bacteria</taxon>
        <taxon>Pseudomonadati</taxon>
        <taxon>Pseudomonadota</taxon>
        <taxon>Alphaproteobacteria</taxon>
        <taxon>Hyphomicrobiales</taxon>
        <taxon>Hyphomicrobiaceae</taxon>
        <taxon>Methyloceanibacter</taxon>
    </lineage>
</organism>
<evidence type="ECO:0000313" key="2">
    <source>
        <dbReference type="EMBL" id="BAQ16988.1"/>
    </source>
</evidence>
<protein>
    <recommendedName>
        <fullName evidence="4">Outer membrane protein</fullName>
    </recommendedName>
</protein>
<gene>
    <name evidence="2" type="ORF">GL4_1532</name>
</gene>
<dbReference type="Gene3D" id="3.30.110.170">
    <property type="entry name" value="Protein of unknown function (DUF541), domain 1"/>
    <property type="match status" value="1"/>
</dbReference>
<dbReference type="InterPro" id="IPR007497">
    <property type="entry name" value="SIMPL/DUF541"/>
</dbReference>
<proteinExistence type="predicted"/>
<name>A0A0A8K204_9HYPH</name>
<dbReference type="RefSeq" id="WP_045366244.1">
    <property type="nucleotide sequence ID" value="NZ_AP014648.1"/>
</dbReference>
<dbReference type="OrthoDB" id="9813144at2"/>
<dbReference type="HOGENOM" id="CLU_080344_4_2_5"/>
<reference evidence="2 3" key="1">
    <citation type="submission" date="2014-09" db="EMBL/GenBank/DDBJ databases">
        <title>Genome sequencing of Methyloceanibacter caenitepidi Gela4.</title>
        <authorList>
            <person name="Takeuchi M."/>
            <person name="Susumu S."/>
            <person name="Kamagata Y."/>
            <person name="Oshima K."/>
            <person name="Hattori M."/>
            <person name="Iwasaki W."/>
        </authorList>
    </citation>
    <scope>NUCLEOTIDE SEQUENCE [LARGE SCALE GENOMIC DNA]</scope>
    <source>
        <strain evidence="2 3">Gela4</strain>
    </source>
</reference>
<dbReference type="Proteomes" id="UP000031643">
    <property type="component" value="Chromosome"/>
</dbReference>
<dbReference type="AlphaFoldDB" id="A0A0A8K204"/>
<dbReference type="PANTHER" id="PTHR34387">
    <property type="entry name" value="SLR1258 PROTEIN"/>
    <property type="match status" value="1"/>
</dbReference>
<dbReference type="GO" id="GO:0006974">
    <property type="term" value="P:DNA damage response"/>
    <property type="evidence" value="ECO:0007669"/>
    <property type="project" value="TreeGrafter"/>
</dbReference>
<dbReference type="EMBL" id="AP014648">
    <property type="protein sequence ID" value="BAQ16988.1"/>
    <property type="molecule type" value="Genomic_DNA"/>
</dbReference>
<dbReference type="Pfam" id="PF04402">
    <property type="entry name" value="SIMPL"/>
    <property type="match status" value="1"/>
</dbReference>
<dbReference type="KEGG" id="mcg:GL4_1532"/>
<accession>A0A0A8K204</accession>
<keyword evidence="3" id="KW-1185">Reference proteome</keyword>
<dbReference type="InterPro" id="IPR052022">
    <property type="entry name" value="26kDa_periplasmic_antigen"/>
</dbReference>
<sequence length="239" mass="25371">MTYTRPLRLLVPALAVLAAALPFSASAASGKRVISLSASGTVKAAPDMASISTGVTSEGQTAQDALSKNTDAMTKVVDTLKEAGIEAKDIQTTDFSVSPIYERKKDEQAAFITGYRVSNNVNITVRDTDKLGDVLDKVVQAGANEINSISFGIAEPEKMKDEARKLAMQNATDNAKLYAEAAGVELGPVVKIAENGDYTPRPYRAMADAAPMMAEAKQVPVEGGTMSVEAKVQVTWELR</sequence>